<dbReference type="InterPro" id="IPR044066">
    <property type="entry name" value="TRIAD_supradom"/>
</dbReference>
<evidence type="ECO:0000256" key="5">
    <source>
        <dbReference type="ARBA" id="ARBA00022786"/>
    </source>
</evidence>
<dbReference type="Gene3D" id="3.40.50.410">
    <property type="entry name" value="von Willebrand factor, type A domain"/>
    <property type="match status" value="1"/>
</dbReference>
<evidence type="ECO:0000256" key="3">
    <source>
        <dbReference type="ARBA" id="ARBA00022737"/>
    </source>
</evidence>
<name>A0A6G1M675_ORBOL</name>
<dbReference type="GO" id="GO:0008270">
    <property type="term" value="F:zinc ion binding"/>
    <property type="evidence" value="ECO:0007669"/>
    <property type="project" value="UniProtKB-KW"/>
</dbReference>
<reference evidence="11 12" key="1">
    <citation type="submission" date="2019-06" db="EMBL/GenBank/DDBJ databases">
        <authorList>
            <person name="Palmer J.M."/>
        </authorList>
    </citation>
    <scope>NUCLEOTIDE SEQUENCE [LARGE SCALE GENOMIC DNA]</scope>
    <source>
        <strain evidence="11 12">TWF191</strain>
        <strain evidence="10">TWF679</strain>
    </source>
</reference>
<evidence type="ECO:0000256" key="7">
    <source>
        <dbReference type="PROSITE-ProRule" id="PRU00175"/>
    </source>
</evidence>
<feature type="domain" description="RING-type" evidence="8">
    <location>
        <begin position="842"/>
        <end position="897"/>
    </location>
</feature>
<dbReference type="Pfam" id="PF26200">
    <property type="entry name" value="Rcat_RNF216"/>
    <property type="match status" value="1"/>
</dbReference>
<protein>
    <recommendedName>
        <fullName evidence="13">RING-type domain-containing protein</fullName>
    </recommendedName>
</protein>
<evidence type="ECO:0000313" key="10">
    <source>
        <dbReference type="EMBL" id="KAF3202846.1"/>
    </source>
</evidence>
<organism evidence="11 12">
    <name type="scientific">Orbilia oligospora</name>
    <name type="common">Nematode-trapping fungus</name>
    <name type="synonym">Arthrobotrys oligospora</name>
    <dbReference type="NCBI Taxonomy" id="2813651"/>
    <lineage>
        <taxon>Eukaryota</taxon>
        <taxon>Fungi</taxon>
        <taxon>Dikarya</taxon>
        <taxon>Ascomycota</taxon>
        <taxon>Pezizomycotina</taxon>
        <taxon>Orbiliomycetes</taxon>
        <taxon>Orbiliales</taxon>
        <taxon>Orbiliaceae</taxon>
        <taxon>Orbilia</taxon>
    </lineage>
</organism>
<comment type="caution">
    <text evidence="11">The sequence shown here is derived from an EMBL/GenBank/DDBJ whole genome shotgun (WGS) entry which is preliminary data.</text>
</comment>
<keyword evidence="3" id="KW-0677">Repeat</keyword>
<dbReference type="Gene3D" id="1.20.120.1750">
    <property type="match status" value="1"/>
</dbReference>
<sequence>MSSSGSTSKAAAAAKEQYDLCFITDATGSMATYLAALQHSLPQILALSNLTSAFTSISIIAYRDYDNDNLRFNRQIEFSGWHHVGMPHTNANNKVDLIKFAKNIEICGGADYPEASKSAVWTLIKNLNPGRRTLCFWYTDAPPHSEVSRSWGGQRQKELAALKKHPIGMECTDWISCCRLMAKHKVQVMSVLDGSLGVHASWYVILSAATNGVAVALDKVEAHSISLVSMDLLMAWLSQTPRSATETGVMALSWPSSLAKKFKAVKDETPKNSGGFLPKFDNDKVLAHPLTKQQYDVNRDVHHRREAVQDFALHFAQDTEYQALVYGTLETIIEFDVSTISLNPVFGELWRVMCAERNSPARDKVVNAFAVAVGNMADGPIKNNMKVWLEESYNQTKEIERIIASVPAEDVYPAVCIDPTEAGVGAAHWIRGDLLEIARSCHHTVLKRLGKVLTKLVFIPSKEECPEHLRDDKIVEKIPFVLANKEHKRQFWKILLHLVLPGTYLSARAGALLAALCTKIGVQIPGLQEAARETLVAFRGKWADIEVGENWSLECMRLLVHCDEKDRKNGKDGILTDFEVSLFKTLNGYKLAELNLDTELVARIPFTPEKTTGYVGPLIKCRRCKHDRSVTIMSKDGICGICAVPSKDWKNPKEREDAVAIRAETEQGEKTPRHWVECGSSECRCAYVVYDIDKLNVKPKCHYCRYPAAGKAPFVSCKTCTNRVIWPEEYRTEAAKDFQCVFCEEGRPTIVDRPTTARELNKENTAAWIIGQKGLTIGFTGRSIYATVKAHTAEVLYDNISIFSQTTDLSLTIRKKPIQNVNELLEQYQKWISSNTIEYKTCNLCFDSSFKPQDLHEACGRRGCHNKICTDCIKSWYGMNEPGKVVNLNSLHCPFCRREPAAKILRGYGLNVATLAGVQEAVKKRGKWIFGWCVDCDTAKIWMARVCAQGGQPAELNGFVCEECEEKKRKPGERDMKHCPKCSVLTEKMAGCNHITCPCGQHWCYVCGKASPAGLIYDHLRREHGGLFFADNNDGDDDDDY</sequence>
<evidence type="ECO:0000256" key="2">
    <source>
        <dbReference type="ARBA" id="ARBA00022723"/>
    </source>
</evidence>
<dbReference type="OrthoDB" id="10009520at2759"/>
<evidence type="ECO:0008006" key="13">
    <source>
        <dbReference type="Google" id="ProtNLM"/>
    </source>
</evidence>
<feature type="domain" description="RING-type" evidence="9">
    <location>
        <begin position="838"/>
        <end position="1030"/>
    </location>
</feature>
<keyword evidence="6" id="KW-0862">Zinc</keyword>
<dbReference type="Proteomes" id="UP000614610">
    <property type="component" value="Unassembled WGS sequence"/>
</dbReference>
<dbReference type="EMBL" id="WIWT01000084">
    <property type="protein sequence ID" value="KAF3202846.1"/>
    <property type="molecule type" value="Genomic_DNA"/>
</dbReference>
<evidence type="ECO:0000256" key="4">
    <source>
        <dbReference type="ARBA" id="ARBA00022771"/>
    </source>
</evidence>
<gene>
    <name evidence="11" type="ORF">TWF191_010670</name>
    <name evidence="10" type="ORF">TWF679_010632</name>
</gene>
<evidence type="ECO:0000256" key="6">
    <source>
        <dbReference type="ARBA" id="ARBA00022833"/>
    </source>
</evidence>
<keyword evidence="4 7" id="KW-0863">Zinc-finger</keyword>
<dbReference type="SUPFAM" id="SSF57850">
    <property type="entry name" value="RING/U-box"/>
    <property type="match status" value="1"/>
</dbReference>
<evidence type="ECO:0000256" key="1">
    <source>
        <dbReference type="ARBA" id="ARBA00022679"/>
    </source>
</evidence>
<dbReference type="SUPFAM" id="SSF53300">
    <property type="entry name" value="vWA-like"/>
    <property type="match status" value="1"/>
</dbReference>
<dbReference type="EMBL" id="WIPF01000086">
    <property type="protein sequence ID" value="KAF3211854.1"/>
    <property type="molecule type" value="Genomic_DNA"/>
</dbReference>
<keyword evidence="5" id="KW-0833">Ubl conjugation pathway</keyword>
<dbReference type="AlphaFoldDB" id="A0A6G1M675"/>
<dbReference type="GO" id="GO:0004842">
    <property type="term" value="F:ubiquitin-protein transferase activity"/>
    <property type="evidence" value="ECO:0007669"/>
    <property type="project" value="InterPro"/>
</dbReference>
<dbReference type="InterPro" id="IPR036465">
    <property type="entry name" value="vWFA_dom_sf"/>
</dbReference>
<evidence type="ECO:0000259" key="8">
    <source>
        <dbReference type="PROSITE" id="PS50089"/>
    </source>
</evidence>
<dbReference type="InterPro" id="IPR031127">
    <property type="entry name" value="E3_UB_ligase_RBR"/>
</dbReference>
<proteinExistence type="predicted"/>
<evidence type="ECO:0000313" key="12">
    <source>
        <dbReference type="Proteomes" id="UP000483672"/>
    </source>
</evidence>
<keyword evidence="2" id="KW-0479">Metal-binding</keyword>
<dbReference type="PROSITE" id="PS51873">
    <property type="entry name" value="TRIAD"/>
    <property type="match status" value="1"/>
</dbReference>
<dbReference type="Proteomes" id="UP000483672">
    <property type="component" value="Unassembled WGS sequence"/>
</dbReference>
<dbReference type="PANTHER" id="PTHR11685">
    <property type="entry name" value="RBR FAMILY RING FINGER AND IBR DOMAIN-CONTAINING"/>
    <property type="match status" value="1"/>
</dbReference>
<accession>A0A6G1M675</accession>
<dbReference type="GO" id="GO:0016567">
    <property type="term" value="P:protein ubiquitination"/>
    <property type="evidence" value="ECO:0007669"/>
    <property type="project" value="InterPro"/>
</dbReference>
<keyword evidence="1" id="KW-0808">Transferase</keyword>
<evidence type="ECO:0000313" key="11">
    <source>
        <dbReference type="EMBL" id="KAF3211854.1"/>
    </source>
</evidence>
<evidence type="ECO:0000259" key="9">
    <source>
        <dbReference type="PROSITE" id="PS51873"/>
    </source>
</evidence>
<dbReference type="PROSITE" id="PS50089">
    <property type="entry name" value="ZF_RING_2"/>
    <property type="match status" value="1"/>
</dbReference>
<dbReference type="InterPro" id="IPR001841">
    <property type="entry name" value="Znf_RING"/>
</dbReference>